<dbReference type="Gene3D" id="3.40.50.300">
    <property type="entry name" value="P-loop containing nucleotide triphosphate hydrolases"/>
    <property type="match status" value="1"/>
</dbReference>
<evidence type="ECO:0000313" key="1">
    <source>
        <dbReference type="EMBL" id="KPC31057.1"/>
    </source>
</evidence>
<sequence>MGVLEKCVDAVEGAIEYLARHLINKDMTSYCELMTAVGVTDEDIRRSPDLKDPYTLVNNGYSLLTVFDLQGTFQMLSEHEFAAMIESLRVRMTGYMKRYGHSLTFSFERDPERAKDELMRLAEPLLNTARRIGLETEDIILDRVMRNYPLCSWEQNILVVYTHLNAMSSEEQKRELNALTKSLAKHDVPRMQYGQNPAFALSALKYRHDTMIKRIQDDFANCGVDGQKGIMMKPLNAHEAVKRVRIMINREGTSQKFRPTLLGDRHIPSGPERSDDYSDLVPPRLSYQICSNNVEPHGNFIRTSSLWHGSLGMELGPQDPLPFKELFSAVDQVVPWRIRFDLNPCGLHEVRVRRMVAGFVGVLPSNHSIREAFAYLEKLQKEEAVLSMKVTASTWAEDENTVKQRMSSLEKSLQSWGTCQVNQNHGDPMAALASTIPAFTTKNPANRLLLPLNEALGMLPLQRPATPWAETGSWILRTPEGKIYPVGLGSTIQDTWIDLVSGTQGSGKSVTVNTMNSATIHRPGAIQLPLMTIVDVGHSSSGLIQVIRDSLPEHRKNEAVFLKLQNSIDYAVNPFDTQLGARNPTNREREFQVDFLNLLCTDTELGRAPAEVSRVNERLVTLVYDDRAEKGAIQYEPEVVPLLDKILLEAGILAEHDEKWWSTATWYEVTDMLFAAGYVQEATIAQRQASPVLSDFNAMLNNESIKQMFGAVHTKSGEPLLAYMSRCFVVATTTFALFSRRTRFDLDATTRVISIDLNDVIGSKTAEGAVKTSCMYLFARQLAAKNYFLRREELLQVVPELYAEYHIKRADDIASQQKIIAYDEWHNTYGLEAPVQTIIKDGREGRKWGIRIIAISQFMNDFPQPLLDASTSVYVLRGGNRSDENVLRESFQVSDQTISELHRKCVGPTAEGANMLAIFKTNQGTITQILTNTTGALELWAFSTTQQDVSLRTALYSRLGSIAARRVLAARFPLGTAKTYIEQLELQAGAEQGKSVVMNLADEMTAEYRASRTAGANI</sequence>
<accession>A0A0N0X9X7</accession>
<reference evidence="1 2" key="1">
    <citation type="submission" date="2015-07" db="EMBL/GenBank/DDBJ databases">
        <authorList>
            <person name="Noorani M."/>
        </authorList>
    </citation>
    <scope>NUCLEOTIDE SEQUENCE [LARGE SCALE GENOMIC DNA]</scope>
    <source>
        <strain evidence="1 2">0788_9</strain>
    </source>
</reference>
<evidence type="ECO:0000313" key="2">
    <source>
        <dbReference type="Proteomes" id="UP000037891"/>
    </source>
</evidence>
<dbReference type="AlphaFoldDB" id="A0A0N0X9X7"/>
<organism evidence="1 2">
    <name type="scientific">Pseudomonas syringae pv. cilantro</name>
    <dbReference type="NCBI Taxonomy" id="81035"/>
    <lineage>
        <taxon>Bacteria</taxon>
        <taxon>Pseudomonadati</taxon>
        <taxon>Pseudomonadota</taxon>
        <taxon>Gammaproteobacteria</taxon>
        <taxon>Pseudomonadales</taxon>
        <taxon>Pseudomonadaceae</taxon>
        <taxon>Pseudomonas</taxon>
        <taxon>Pseudomonas syringae</taxon>
    </lineage>
</organism>
<dbReference type="InterPro" id="IPR027417">
    <property type="entry name" value="P-loop_NTPase"/>
</dbReference>
<dbReference type="EMBL" id="LGLN01000043">
    <property type="protein sequence ID" value="KPC31057.1"/>
    <property type="molecule type" value="Genomic_DNA"/>
</dbReference>
<protein>
    <submittedName>
        <fullName evidence="1">TraU protein</fullName>
    </submittedName>
</protein>
<dbReference type="RefSeq" id="WP_054086152.1">
    <property type="nucleotide sequence ID" value="NZ_LGLN01000043.1"/>
</dbReference>
<dbReference type="PATRIC" id="fig|81035.3.peg.5221"/>
<reference evidence="1 2" key="2">
    <citation type="submission" date="2015-10" db="EMBL/GenBank/DDBJ databases">
        <title>Comparative genomics and high-throughput reverse genetic screens identify a new phytobacterial MAMP and an Arabidopsis receptor required for immune elicitation.</title>
        <authorList>
            <person name="Mott G.A."/>
            <person name="Thakur S."/>
            <person name="Wang P.W."/>
            <person name="Desveaux D."/>
            <person name="Guttman D.S."/>
        </authorList>
    </citation>
    <scope>NUCLEOTIDE SEQUENCE [LARGE SCALE GENOMIC DNA]</scope>
    <source>
        <strain evidence="1 2">0788_9</strain>
    </source>
</reference>
<dbReference type="SUPFAM" id="SSF52540">
    <property type="entry name" value="P-loop containing nucleoside triphosphate hydrolases"/>
    <property type="match status" value="1"/>
</dbReference>
<proteinExistence type="predicted"/>
<comment type="caution">
    <text evidence="1">The sequence shown here is derived from an EMBL/GenBank/DDBJ whole genome shotgun (WGS) entry which is preliminary data.</text>
</comment>
<name>A0A0N0X9X7_PSESX</name>
<gene>
    <name evidence="1" type="ORF">ABJ99_4873</name>
</gene>
<dbReference type="Proteomes" id="UP000037891">
    <property type="component" value="Unassembled WGS sequence"/>
</dbReference>